<comment type="caution">
    <text evidence="2">The sequence shown here is derived from an EMBL/GenBank/DDBJ whole genome shotgun (WGS) entry which is preliminary data.</text>
</comment>
<keyword evidence="3" id="KW-1185">Reference proteome</keyword>
<sequence length="108" mass="11784">MTTLPDTISTFLTAHAADDVEATLVTLAPDAVVTDQGSTFRGTDEIDRFLRTAASEYTYTTELTGSERVDDDHWVARIRIEGNFPGGVADLAYRFTLADGLITELRIG</sequence>
<gene>
    <name evidence="2" type="ORF">ESP62_012955</name>
</gene>
<evidence type="ECO:0000259" key="1">
    <source>
        <dbReference type="Pfam" id="PF12680"/>
    </source>
</evidence>
<dbReference type="Proteomes" id="UP001515100">
    <property type="component" value="Unassembled WGS sequence"/>
</dbReference>
<dbReference type="OrthoDB" id="8684708at2"/>
<feature type="domain" description="SnoaL-like" evidence="1">
    <location>
        <begin position="10"/>
        <end position="104"/>
    </location>
</feature>
<name>A0A641AKH8_9ACTN</name>
<accession>A0A641AKH8</accession>
<dbReference type="Pfam" id="PF12680">
    <property type="entry name" value="SnoaL_2"/>
    <property type="match status" value="1"/>
</dbReference>
<dbReference type="AlphaFoldDB" id="A0A641AKH8"/>
<dbReference type="Gene3D" id="3.10.450.50">
    <property type="match status" value="1"/>
</dbReference>
<reference evidence="2" key="1">
    <citation type="submission" date="2019-09" db="EMBL/GenBank/DDBJ databases">
        <authorList>
            <person name="Li J."/>
        </authorList>
    </citation>
    <scope>NUCLEOTIDE SEQUENCE [LARGE SCALE GENOMIC DNA]</scope>
    <source>
        <strain evidence="2">NRBC 14897</strain>
    </source>
</reference>
<dbReference type="SUPFAM" id="SSF54427">
    <property type="entry name" value="NTF2-like"/>
    <property type="match status" value="1"/>
</dbReference>
<dbReference type="InterPro" id="IPR037401">
    <property type="entry name" value="SnoaL-like"/>
</dbReference>
<dbReference type="RefSeq" id="WP_129184272.1">
    <property type="nucleotide sequence ID" value="NZ_JAGIOG010000001.1"/>
</dbReference>
<protein>
    <submittedName>
        <fullName evidence="2">Nuclear transport factor 2 family protein</fullName>
    </submittedName>
</protein>
<evidence type="ECO:0000313" key="2">
    <source>
        <dbReference type="EMBL" id="KAA1376337.1"/>
    </source>
</evidence>
<organism evidence="2 3">
    <name type="scientific">Aeromicrobium fastidiosum</name>
    <dbReference type="NCBI Taxonomy" id="52699"/>
    <lineage>
        <taxon>Bacteria</taxon>
        <taxon>Bacillati</taxon>
        <taxon>Actinomycetota</taxon>
        <taxon>Actinomycetes</taxon>
        <taxon>Propionibacteriales</taxon>
        <taxon>Nocardioidaceae</taxon>
        <taxon>Aeromicrobium</taxon>
    </lineage>
</organism>
<proteinExistence type="predicted"/>
<dbReference type="InterPro" id="IPR032710">
    <property type="entry name" value="NTF2-like_dom_sf"/>
</dbReference>
<dbReference type="EMBL" id="SDPP02000003">
    <property type="protein sequence ID" value="KAA1376337.1"/>
    <property type="molecule type" value="Genomic_DNA"/>
</dbReference>
<evidence type="ECO:0000313" key="3">
    <source>
        <dbReference type="Proteomes" id="UP001515100"/>
    </source>
</evidence>